<evidence type="ECO:0000256" key="1">
    <source>
        <dbReference type="SAM" id="MobiDB-lite"/>
    </source>
</evidence>
<feature type="compositionally biased region" description="Low complexity" evidence="1">
    <location>
        <begin position="525"/>
        <end position="551"/>
    </location>
</feature>
<evidence type="ECO:0000313" key="2">
    <source>
        <dbReference type="EMBL" id="CAK0862029.1"/>
    </source>
</evidence>
<reference evidence="2" key="1">
    <citation type="submission" date="2023-10" db="EMBL/GenBank/DDBJ databases">
        <authorList>
            <person name="Chen Y."/>
            <person name="Shah S."/>
            <person name="Dougan E. K."/>
            <person name="Thang M."/>
            <person name="Chan C."/>
        </authorList>
    </citation>
    <scope>NUCLEOTIDE SEQUENCE [LARGE SCALE GENOMIC DNA]</scope>
</reference>
<keyword evidence="3" id="KW-1185">Reference proteome</keyword>
<feature type="region of interest" description="Disordered" evidence="1">
    <location>
        <begin position="443"/>
        <end position="469"/>
    </location>
</feature>
<evidence type="ECO:0000313" key="3">
    <source>
        <dbReference type="Proteomes" id="UP001189429"/>
    </source>
</evidence>
<sequence>VTGPLEKKTWCCSHLGVGCPSTPNKSTLVTSATSTATSATRLFDCDEGSSNWEVAWSLEKKTWCCSYSGVGCPAIPNKSTLAVTTTSTATFAADLFDCDEGYSEWQAAWPREKKTWCCSHFGVGCPSSSNKETVATTATSTTTSATDLFDCDEGSSNWEVAWPREKKTWCCSQGSGLGCDFTSTTITTAFDCAAGYSNWRETWSRYKRDWCCENFHLGCPQPPTTDASTTTASRTTTGISTLTRTDLVDCNEGFSDWVNSWPADKKQWCCGTVGLGCEVASPTMTTTTSSLTAAVASSTTTTTTSTTSSTTTSSATSAAATSKPFDCDVAASNWQEAWSPAKKEWCCQETQVGCRSAPFDCGAGYSNWREGWSRGKKEWCCVNEQVGCEGRACVSKLRDIKKDTQGMDEVLRELFDLVDGNTYAPSTPQAPLYSTLAAAPPGTWRATLENPEGEGADPDGTGERASGEVPRDTLVPLALAGGEVDAVPVPVWMSSSSGDMNDLMKMARGVGSVNAKTQYKGGAGSSQAGKGSATPSKPKGPKGAKAAATPKSGRKETPKSKKVAPEVKMTPKCIHSRAYYRARKDALDKGLSAEKALKAARAAGAKAVRDLTP</sequence>
<dbReference type="Proteomes" id="UP001189429">
    <property type="component" value="Unassembled WGS sequence"/>
</dbReference>
<proteinExistence type="predicted"/>
<protein>
    <recommendedName>
        <fullName evidence="4">Cellulase</fullName>
    </recommendedName>
</protein>
<comment type="caution">
    <text evidence="2">The sequence shown here is derived from an EMBL/GenBank/DDBJ whole genome shotgun (WGS) entry which is preliminary data.</text>
</comment>
<feature type="compositionally biased region" description="Basic and acidic residues" evidence="1">
    <location>
        <begin position="553"/>
        <end position="565"/>
    </location>
</feature>
<feature type="non-terminal residue" evidence="2">
    <location>
        <position position="1"/>
    </location>
</feature>
<organism evidence="2 3">
    <name type="scientific">Prorocentrum cordatum</name>
    <dbReference type="NCBI Taxonomy" id="2364126"/>
    <lineage>
        <taxon>Eukaryota</taxon>
        <taxon>Sar</taxon>
        <taxon>Alveolata</taxon>
        <taxon>Dinophyceae</taxon>
        <taxon>Prorocentrales</taxon>
        <taxon>Prorocentraceae</taxon>
        <taxon>Prorocentrum</taxon>
    </lineage>
</organism>
<gene>
    <name evidence="2" type="ORF">PCOR1329_LOCUS50548</name>
</gene>
<accession>A0ABN9UQH6</accession>
<name>A0ABN9UQH6_9DINO</name>
<feature type="region of interest" description="Disordered" evidence="1">
    <location>
        <begin position="517"/>
        <end position="569"/>
    </location>
</feature>
<evidence type="ECO:0008006" key="4">
    <source>
        <dbReference type="Google" id="ProtNLM"/>
    </source>
</evidence>
<dbReference type="EMBL" id="CAUYUJ010016117">
    <property type="protein sequence ID" value="CAK0862029.1"/>
    <property type="molecule type" value="Genomic_DNA"/>
</dbReference>